<dbReference type="WormBase" id="ZK1037.5">
    <property type="protein sequence ID" value="CE16757"/>
    <property type="gene ID" value="WBGene00014193"/>
    <property type="gene designation" value="nhr-247"/>
</dbReference>
<keyword evidence="14" id="KW-1185">Reference proteome</keyword>
<evidence type="ECO:0000259" key="11">
    <source>
        <dbReference type="PROSITE" id="PS51030"/>
    </source>
</evidence>
<proteinExistence type="inferred from homology"/>
<dbReference type="SMART" id="SM00430">
    <property type="entry name" value="HOLI"/>
    <property type="match status" value="1"/>
</dbReference>
<dbReference type="Pfam" id="PF00105">
    <property type="entry name" value="zf-C4"/>
    <property type="match status" value="1"/>
</dbReference>
<feature type="domain" description="Nuclear receptor" evidence="11">
    <location>
        <begin position="11"/>
        <end position="86"/>
    </location>
</feature>
<dbReference type="PANTHER" id="PTHR46587">
    <property type="entry name" value="NUCLEAR HORMONE RECEPTOR FAMILY"/>
    <property type="match status" value="1"/>
</dbReference>
<gene>
    <name evidence="13 15" type="primary">nhr-247</name>
    <name evidence="13" type="ORF">CELE_ZK1037.5</name>
    <name evidence="15" type="ORF">ZK1037.5</name>
</gene>
<dbReference type="KEGG" id="cel:CELE_ZK1037.5"/>
<dbReference type="InterPro" id="IPR049636">
    <property type="entry name" value="HNF4-like_DBD"/>
</dbReference>
<dbReference type="InterPro" id="IPR035500">
    <property type="entry name" value="NHR-like_dom_sf"/>
</dbReference>
<keyword evidence="9 13" id="KW-0675">Receptor</keyword>
<dbReference type="PROSITE" id="PS51843">
    <property type="entry name" value="NR_LBD"/>
    <property type="match status" value="1"/>
</dbReference>
<organism evidence="13 14">
    <name type="scientific">Caenorhabditis elegans</name>
    <dbReference type="NCBI Taxonomy" id="6239"/>
    <lineage>
        <taxon>Eukaryota</taxon>
        <taxon>Metazoa</taxon>
        <taxon>Ecdysozoa</taxon>
        <taxon>Nematoda</taxon>
        <taxon>Chromadorea</taxon>
        <taxon>Rhabditida</taxon>
        <taxon>Rhabditina</taxon>
        <taxon>Rhabditomorpha</taxon>
        <taxon>Rhabditoidea</taxon>
        <taxon>Rhabditidae</taxon>
        <taxon>Peloderinae</taxon>
        <taxon>Caenorhabditis</taxon>
    </lineage>
</organism>
<evidence type="ECO:0000313" key="13">
    <source>
        <dbReference type="EMBL" id="CAB03504.1"/>
    </source>
</evidence>
<evidence type="ECO:0000256" key="1">
    <source>
        <dbReference type="ARBA" id="ARBA00004123"/>
    </source>
</evidence>
<name>O45987_CAEEL</name>
<dbReference type="PRINTS" id="PR00047">
    <property type="entry name" value="STROIDFINGER"/>
</dbReference>
<dbReference type="Proteomes" id="UP000001940">
    <property type="component" value="Chromosome V"/>
</dbReference>
<dbReference type="UCSC" id="ZK1037.5">
    <property type="organism name" value="c. elegans"/>
</dbReference>
<dbReference type="InterPro" id="IPR013088">
    <property type="entry name" value="Znf_NHR/GATA"/>
</dbReference>
<reference evidence="13 14" key="1">
    <citation type="journal article" date="1998" name="Science">
        <title>Genome sequence of the nematode C. elegans: a platform for investigating biology.</title>
        <authorList>
            <consortium name="The C. elegans sequencing consortium"/>
            <person name="Sulson J.E."/>
            <person name="Waterston R."/>
        </authorList>
    </citation>
    <scope>NUCLEOTIDE SEQUENCE [LARGE SCALE GENOMIC DNA]</scope>
    <source>
        <strain evidence="13 14">Bristol N2</strain>
    </source>
</reference>
<dbReference type="GO" id="GO:0000978">
    <property type="term" value="F:RNA polymerase II cis-regulatory region sequence-specific DNA binding"/>
    <property type="evidence" value="ECO:0007669"/>
    <property type="project" value="InterPro"/>
</dbReference>
<dbReference type="SMR" id="O45987"/>
<evidence type="ECO:0000256" key="6">
    <source>
        <dbReference type="ARBA" id="ARBA00023015"/>
    </source>
</evidence>
<dbReference type="PRINTS" id="PR00398">
    <property type="entry name" value="STRDHORMONER"/>
</dbReference>
<keyword evidence="4" id="KW-0863">Zinc-finger</keyword>
<dbReference type="RefSeq" id="NP_506798.1">
    <property type="nucleotide sequence ID" value="NM_074397.2"/>
</dbReference>
<protein>
    <submittedName>
        <fullName evidence="13">Nuclear Hormone Receptor family</fullName>
    </submittedName>
</protein>
<evidence type="ECO:0000259" key="12">
    <source>
        <dbReference type="PROSITE" id="PS51843"/>
    </source>
</evidence>
<evidence type="ECO:0000256" key="10">
    <source>
        <dbReference type="ARBA" id="ARBA00023242"/>
    </source>
</evidence>
<dbReference type="OrthoDB" id="5771769at2759"/>
<dbReference type="AlphaFoldDB" id="O45987"/>
<comment type="similarity">
    <text evidence="2">Belongs to the nuclear hormone receptor family.</text>
</comment>
<dbReference type="GO" id="GO:0003700">
    <property type="term" value="F:DNA-binding transcription factor activity"/>
    <property type="evidence" value="ECO:0007669"/>
    <property type="project" value="InterPro"/>
</dbReference>
<dbReference type="InterPro" id="IPR001723">
    <property type="entry name" value="Nuclear_hrmn_rcpt"/>
</dbReference>
<dbReference type="eggNOG" id="KOG3575">
    <property type="taxonomic scope" value="Eukaryota"/>
</dbReference>
<sequence>MTSSEPSETPQKRCLVCGGTPNGSRYGALACLGCIVFFRRAISNANVKNCDNNSNCKIGFETKNCCRSCRLQKCLQVGMNPKAIQHRDLIGPRKPVKVEPETQKSKLHHLLELQRKQWSRNQKHQAQTGSFKKQADSDDVRFVMSLGFQNALSWANHFETFTKLSEDQKALVMSEFGIAFILIEQAFKTAEDTEEGCWILQNDTFLEISDTRNVQGQKRINSEFADFLFKTLSEPIRSLQLDKFECVVLKTMVLLSQSFPSQLYLPRFEENRKNCMKTLMKYELRKFPETGSQRFGEIILLLSSVRCAVKQLYNHTKRSDLFNVNNYDAFTRKYIVT</sequence>
<dbReference type="CDD" id="cd06960">
    <property type="entry name" value="NR_DBD_HNF4A"/>
    <property type="match status" value="1"/>
</dbReference>
<keyword evidence="3" id="KW-0479">Metal-binding</keyword>
<keyword evidence="10" id="KW-0539">Nucleus</keyword>
<dbReference type="OMA" id="NAMEWAN"/>
<dbReference type="PaxDb" id="6239-ZK1037.5"/>
<dbReference type="Pfam" id="PF00104">
    <property type="entry name" value="Hormone_recep"/>
    <property type="match status" value="1"/>
</dbReference>
<comment type="subcellular location">
    <subcellularLocation>
        <location evidence="1">Nucleus</location>
    </subcellularLocation>
</comment>
<keyword evidence="5" id="KW-0862">Zinc</keyword>
<dbReference type="SMART" id="SM00399">
    <property type="entry name" value="ZnF_C4"/>
    <property type="match status" value="1"/>
</dbReference>
<dbReference type="PIR" id="T27660">
    <property type="entry name" value="T27660"/>
</dbReference>
<feature type="domain" description="NR LBD" evidence="12">
    <location>
        <begin position="102"/>
        <end position="337"/>
    </location>
</feature>
<dbReference type="InterPro" id="IPR001628">
    <property type="entry name" value="Znf_hrmn_rcpt"/>
</dbReference>
<dbReference type="PROSITE" id="PS51030">
    <property type="entry name" value="NUCLEAR_REC_DBD_2"/>
    <property type="match status" value="1"/>
</dbReference>
<evidence type="ECO:0000256" key="3">
    <source>
        <dbReference type="ARBA" id="ARBA00022723"/>
    </source>
</evidence>
<evidence type="ECO:0000313" key="15">
    <source>
        <dbReference type="WormBase" id="ZK1037.5"/>
    </source>
</evidence>
<dbReference type="PhylomeDB" id="O45987"/>
<dbReference type="InterPro" id="IPR000536">
    <property type="entry name" value="Nucl_hrmn_rcpt_lig-bd"/>
</dbReference>
<dbReference type="HOGENOM" id="CLU_007368_0_0_1"/>
<dbReference type="GeneID" id="191500"/>
<dbReference type="Gene3D" id="3.30.50.10">
    <property type="entry name" value="Erythroid Transcription Factor GATA-1, subunit A"/>
    <property type="match status" value="1"/>
</dbReference>
<dbReference type="FunCoup" id="O45987">
    <property type="interactions" value="6"/>
</dbReference>
<dbReference type="DIP" id="DIP-26758N"/>
<dbReference type="Gene3D" id="1.10.565.10">
    <property type="entry name" value="Retinoid X Receptor"/>
    <property type="match status" value="1"/>
</dbReference>
<evidence type="ECO:0000256" key="8">
    <source>
        <dbReference type="ARBA" id="ARBA00023163"/>
    </source>
</evidence>
<dbReference type="STRING" id="6239.ZK1037.5.1"/>
<evidence type="ECO:0000256" key="2">
    <source>
        <dbReference type="ARBA" id="ARBA00005993"/>
    </source>
</evidence>
<keyword evidence="7" id="KW-0238">DNA-binding</keyword>
<dbReference type="GO" id="GO:0005634">
    <property type="term" value="C:nucleus"/>
    <property type="evidence" value="ECO:0007669"/>
    <property type="project" value="UniProtKB-SubCell"/>
</dbReference>
<dbReference type="EMBL" id="BX284605">
    <property type="protein sequence ID" value="CAB03504.1"/>
    <property type="molecule type" value="Genomic_DNA"/>
</dbReference>
<dbReference type="InParanoid" id="O45987"/>
<evidence type="ECO:0000313" key="14">
    <source>
        <dbReference type="Proteomes" id="UP000001940"/>
    </source>
</evidence>
<dbReference type="IntAct" id="O45987">
    <property type="interactions" value="1"/>
</dbReference>
<dbReference type="SUPFAM" id="SSF57716">
    <property type="entry name" value="Glucocorticoid receptor-like (DNA-binding domain)"/>
    <property type="match status" value="1"/>
</dbReference>
<evidence type="ECO:0000256" key="7">
    <source>
        <dbReference type="ARBA" id="ARBA00023125"/>
    </source>
</evidence>
<evidence type="ECO:0000256" key="9">
    <source>
        <dbReference type="ARBA" id="ARBA00023170"/>
    </source>
</evidence>
<keyword evidence="6" id="KW-0805">Transcription regulation</keyword>
<dbReference type="AGR" id="WB:WBGene00014193"/>
<dbReference type="CTD" id="191500"/>
<keyword evidence="8" id="KW-0804">Transcription</keyword>
<evidence type="ECO:0000256" key="4">
    <source>
        <dbReference type="ARBA" id="ARBA00022771"/>
    </source>
</evidence>
<dbReference type="PANTHER" id="PTHR46587:SF1">
    <property type="entry name" value="NUCLEAR HORMONE RECEPTOR FAMILY-RELATED"/>
    <property type="match status" value="1"/>
</dbReference>
<accession>O45987</accession>
<dbReference type="GO" id="GO:0008270">
    <property type="term" value="F:zinc ion binding"/>
    <property type="evidence" value="ECO:0007669"/>
    <property type="project" value="UniProtKB-KW"/>
</dbReference>
<dbReference type="SUPFAM" id="SSF48508">
    <property type="entry name" value="Nuclear receptor ligand-binding domain"/>
    <property type="match status" value="1"/>
</dbReference>
<evidence type="ECO:0000256" key="5">
    <source>
        <dbReference type="ARBA" id="ARBA00022833"/>
    </source>
</evidence>